<evidence type="ECO:0000313" key="2">
    <source>
        <dbReference type="EMBL" id="KAK0517576.1"/>
    </source>
</evidence>
<proteinExistence type="predicted"/>
<keyword evidence="3" id="KW-1185">Reference proteome</keyword>
<name>A0AA39RAZ7_9LECA</name>
<dbReference type="AlphaFoldDB" id="A0AA39RAZ7"/>
<dbReference type="Pfam" id="PF13668">
    <property type="entry name" value="Ferritin_2"/>
    <property type="match status" value="1"/>
</dbReference>
<comment type="caution">
    <text evidence="2">The sequence shown here is derived from an EMBL/GenBank/DDBJ whole genome shotgun (WGS) entry which is preliminary data.</text>
</comment>
<keyword evidence="1" id="KW-0732">Signal</keyword>
<evidence type="ECO:0000256" key="1">
    <source>
        <dbReference type="SAM" id="SignalP"/>
    </source>
</evidence>
<organism evidence="2 3">
    <name type="scientific">Cladonia borealis</name>
    <dbReference type="NCBI Taxonomy" id="184061"/>
    <lineage>
        <taxon>Eukaryota</taxon>
        <taxon>Fungi</taxon>
        <taxon>Dikarya</taxon>
        <taxon>Ascomycota</taxon>
        <taxon>Pezizomycotina</taxon>
        <taxon>Lecanoromycetes</taxon>
        <taxon>OSLEUM clade</taxon>
        <taxon>Lecanoromycetidae</taxon>
        <taxon>Lecanorales</taxon>
        <taxon>Lecanorineae</taxon>
        <taxon>Cladoniaceae</taxon>
        <taxon>Cladonia</taxon>
    </lineage>
</organism>
<gene>
    <name evidence="2" type="ORF">JMJ35_000731</name>
</gene>
<dbReference type="SUPFAM" id="SSF47240">
    <property type="entry name" value="Ferritin-like"/>
    <property type="match status" value="1"/>
</dbReference>
<feature type="signal peptide" evidence="1">
    <location>
        <begin position="1"/>
        <end position="19"/>
    </location>
</feature>
<accession>A0AA39RAZ7</accession>
<sequence>MMLLISILTSLLIITPTTAIPLSTSPSTTPTLLNTTAPPNITSILSTINTPPSPIVTDAFILNFLLTLSYLLRALYSTALTSLSHTDFLTAGFPDPFYASLKQIYLDEESHVWFLNKVLQAAGVEAERELEYVFPFGEGNVGGFVELAGVVVGVGVSAYLGALAQVDNKEYLTALSSILSVEAEHESFLREAIGEVPFPKPFGTPLGFNQTHTLAVGFITNFQDSVVKLPVVPFPSLTLACTSHYYQAGVSSVTFSGAFTNAEELGIMAETPVFAVFLSGLLKIPVRTRILNGEDYAVDRIPEGVVGQSYVLLSRSNDDFSDSNTIAGPAIIQVYRKDMIPNTPLPACPQSNVTKWEGVPSQGG</sequence>
<dbReference type="EMBL" id="JAFEKC020000001">
    <property type="protein sequence ID" value="KAK0517576.1"/>
    <property type="molecule type" value="Genomic_DNA"/>
</dbReference>
<feature type="chain" id="PRO_5041252775" evidence="1">
    <location>
        <begin position="20"/>
        <end position="364"/>
    </location>
</feature>
<protein>
    <submittedName>
        <fullName evidence="2">Uncharacterized protein</fullName>
    </submittedName>
</protein>
<dbReference type="InterPro" id="IPR009078">
    <property type="entry name" value="Ferritin-like_SF"/>
</dbReference>
<evidence type="ECO:0000313" key="3">
    <source>
        <dbReference type="Proteomes" id="UP001166286"/>
    </source>
</evidence>
<dbReference type="Proteomes" id="UP001166286">
    <property type="component" value="Unassembled WGS sequence"/>
</dbReference>
<reference evidence="2" key="1">
    <citation type="submission" date="2023-03" db="EMBL/GenBank/DDBJ databases">
        <title>Complete genome of Cladonia borealis.</title>
        <authorList>
            <person name="Park H."/>
        </authorList>
    </citation>
    <scope>NUCLEOTIDE SEQUENCE</scope>
    <source>
        <strain evidence="2">ANT050790</strain>
    </source>
</reference>